<evidence type="ECO:0000313" key="1">
    <source>
        <dbReference type="EMBL" id="MFD2573188.1"/>
    </source>
</evidence>
<evidence type="ECO:0008006" key="3">
    <source>
        <dbReference type="Google" id="ProtNLM"/>
    </source>
</evidence>
<dbReference type="Proteomes" id="UP001597469">
    <property type="component" value="Unassembled WGS sequence"/>
</dbReference>
<sequence>MDRSNWMSENLELLGNQPLNHIVMPAAHDAGMCQLQNCSIGANTCNTQTQTLTILEQLQNGIRYFDLRPVISGGTLYTGHYSHSVIGFLGCCGPALTVILEQVSTFMQSSHDLVILKFSHYIDVDTGQQSFSQEQMTQLCSLVTSQLQNVLYDTPLGSGTLADVLINQYIGSSGKVLAVFDQLTNVVKQQFTGVYSYGDMPGPADLVVFDQYSNTNDLNTMISDQFSKLANPANHTGNLFLLSWTLTQSPGQAVGCGVPGATSILDLADQADAVLYSNITAQYNAGKITLSTLPNLLYVDNADSFVLDVAMWLNTNLLASVAV</sequence>
<dbReference type="PROSITE" id="PS50007">
    <property type="entry name" value="PIPLC_X_DOMAIN"/>
    <property type="match status" value="1"/>
</dbReference>
<dbReference type="PANTHER" id="PTHR13593">
    <property type="match status" value="1"/>
</dbReference>
<name>A0ABW5M8A8_9BACT</name>
<proteinExistence type="predicted"/>
<dbReference type="RefSeq" id="WP_381525784.1">
    <property type="nucleotide sequence ID" value="NZ_JBHULN010000016.1"/>
</dbReference>
<reference evidence="2" key="1">
    <citation type="journal article" date="2019" name="Int. J. Syst. Evol. Microbiol.">
        <title>The Global Catalogue of Microorganisms (GCM) 10K type strain sequencing project: providing services to taxonomists for standard genome sequencing and annotation.</title>
        <authorList>
            <consortium name="The Broad Institute Genomics Platform"/>
            <consortium name="The Broad Institute Genome Sequencing Center for Infectious Disease"/>
            <person name="Wu L."/>
            <person name="Ma J."/>
        </authorList>
    </citation>
    <scope>NUCLEOTIDE SEQUENCE [LARGE SCALE GENOMIC DNA]</scope>
    <source>
        <strain evidence="2">KCTC 42805</strain>
    </source>
</reference>
<dbReference type="InterPro" id="IPR017946">
    <property type="entry name" value="PLC-like_Pdiesterase_TIM-brl"/>
</dbReference>
<keyword evidence="2" id="KW-1185">Reference proteome</keyword>
<dbReference type="PANTHER" id="PTHR13593:SF143">
    <property type="entry name" value="PHOSPHATIDYLINOSITOL-SPECIFIC PHOSPHOLIPASE C X DOMAIN-CONTAINING PROTEIN"/>
    <property type="match status" value="1"/>
</dbReference>
<protein>
    <recommendedName>
        <fullName evidence="3">Phosphatidylinositol diacylglycerol-lyase</fullName>
    </recommendedName>
</protein>
<dbReference type="InterPro" id="IPR051057">
    <property type="entry name" value="PI-PLC_domain"/>
</dbReference>
<gene>
    <name evidence="1" type="ORF">ACFSUS_21275</name>
</gene>
<comment type="caution">
    <text evidence="1">The sequence shown here is derived from an EMBL/GenBank/DDBJ whole genome shotgun (WGS) entry which is preliminary data.</text>
</comment>
<accession>A0ABW5M8A8</accession>
<organism evidence="1 2">
    <name type="scientific">Spirosoma soli</name>
    <dbReference type="NCBI Taxonomy" id="1770529"/>
    <lineage>
        <taxon>Bacteria</taxon>
        <taxon>Pseudomonadati</taxon>
        <taxon>Bacteroidota</taxon>
        <taxon>Cytophagia</taxon>
        <taxon>Cytophagales</taxon>
        <taxon>Cytophagaceae</taxon>
        <taxon>Spirosoma</taxon>
    </lineage>
</organism>
<dbReference type="EMBL" id="JBHULN010000016">
    <property type="protein sequence ID" value="MFD2573188.1"/>
    <property type="molecule type" value="Genomic_DNA"/>
</dbReference>
<evidence type="ECO:0000313" key="2">
    <source>
        <dbReference type="Proteomes" id="UP001597469"/>
    </source>
</evidence>
<dbReference type="Gene3D" id="3.20.20.190">
    <property type="entry name" value="Phosphatidylinositol (PI) phosphodiesterase"/>
    <property type="match status" value="1"/>
</dbReference>
<dbReference type="SUPFAM" id="SSF51695">
    <property type="entry name" value="PLC-like phosphodiesterases"/>
    <property type="match status" value="1"/>
</dbReference>